<evidence type="ECO:0000313" key="2">
    <source>
        <dbReference type="EMBL" id="TBX41377.1"/>
    </source>
</evidence>
<reference evidence="2 3" key="1">
    <citation type="submission" date="2019-01" db="EMBL/GenBank/DDBJ databases">
        <title>Draft genome sequence of Lactobacillus paraplantarum OSY-TC318, a Producer of the novel lantibiotic Paraplantaracin TC318.</title>
        <authorList>
            <person name="Hussein W.E."/>
            <person name="Huang E."/>
            <person name="Yousef A.E."/>
        </authorList>
    </citation>
    <scope>NUCLEOTIDE SEQUENCE [LARGE SCALE GENOMIC DNA]</scope>
    <source>
        <strain evidence="2 3">OSY-TC318</strain>
    </source>
</reference>
<protein>
    <submittedName>
        <fullName evidence="2">Sugar phosphate isomerase/epimerase</fullName>
    </submittedName>
</protein>
<evidence type="ECO:0000259" key="1">
    <source>
        <dbReference type="Pfam" id="PF01261"/>
    </source>
</evidence>
<feature type="domain" description="Xylose isomerase-like TIM barrel" evidence="1">
    <location>
        <begin position="44"/>
        <end position="259"/>
    </location>
</feature>
<proteinExistence type="predicted"/>
<organism evidence="2 3">
    <name type="scientific">Lactiplantibacillus paraplantarum</name>
    <dbReference type="NCBI Taxonomy" id="60520"/>
    <lineage>
        <taxon>Bacteria</taxon>
        <taxon>Bacillati</taxon>
        <taxon>Bacillota</taxon>
        <taxon>Bacilli</taxon>
        <taxon>Lactobacillales</taxon>
        <taxon>Lactobacillaceae</taxon>
        <taxon>Lactiplantibacillus</taxon>
    </lineage>
</organism>
<dbReference type="EMBL" id="SEHH01000066">
    <property type="protein sequence ID" value="TBX41377.1"/>
    <property type="molecule type" value="Genomic_DNA"/>
</dbReference>
<dbReference type="Gene3D" id="3.20.20.150">
    <property type="entry name" value="Divalent-metal-dependent TIM barrel enzymes"/>
    <property type="match status" value="1"/>
</dbReference>
<dbReference type="GO" id="GO:0016853">
    <property type="term" value="F:isomerase activity"/>
    <property type="evidence" value="ECO:0007669"/>
    <property type="project" value="UniProtKB-KW"/>
</dbReference>
<dbReference type="InterPro" id="IPR013022">
    <property type="entry name" value="Xyl_isomerase-like_TIM-brl"/>
</dbReference>
<comment type="caution">
    <text evidence="2">The sequence shown here is derived from an EMBL/GenBank/DDBJ whole genome shotgun (WGS) entry which is preliminary data.</text>
</comment>
<evidence type="ECO:0000313" key="3">
    <source>
        <dbReference type="Proteomes" id="UP000292648"/>
    </source>
</evidence>
<dbReference type="SUPFAM" id="SSF51658">
    <property type="entry name" value="Xylose isomerase-like"/>
    <property type="match status" value="1"/>
</dbReference>
<gene>
    <name evidence="2" type="ORF">EUZ87_09560</name>
</gene>
<sequence>MTQLVMRQRPGKIQLGLKAAQDPAQLMNRLQYRPQVFEFFTSAADFEPAAFQALKAAVQFVKTNVTEQIVIHHPMSYQGVHLDQLLDPHREAGAYQFLQTSTAQLLELATELDVKILVHGGYGSDSAPLIKAYDSLATARDVVFERLDELVRQADGHVMIENGVTASFMYGDPQLDERIIQHHYPLVCDLSHVFIALHGDMALTMLALKRLAPLIQHYHLVDSMGQRHDSLPLGQGLIDWPRVLPVLNPHATMIYEVPDETDATCANMLSSYHYLRALEVRSLEGGRLND</sequence>
<dbReference type="AlphaFoldDB" id="A0A4Q9Y298"/>
<name>A0A4Q9Y298_9LACO</name>
<accession>A0A4Q9Y298</accession>
<dbReference type="Proteomes" id="UP000292648">
    <property type="component" value="Unassembled WGS sequence"/>
</dbReference>
<dbReference type="Pfam" id="PF01261">
    <property type="entry name" value="AP_endonuc_2"/>
    <property type="match status" value="1"/>
</dbReference>
<dbReference type="InterPro" id="IPR036237">
    <property type="entry name" value="Xyl_isomerase-like_sf"/>
</dbReference>
<keyword evidence="2" id="KW-0413">Isomerase</keyword>